<feature type="non-terminal residue" evidence="2">
    <location>
        <position position="111"/>
    </location>
</feature>
<keyword evidence="3" id="KW-1185">Reference proteome</keyword>
<proteinExistence type="predicted"/>
<feature type="region of interest" description="Disordered" evidence="1">
    <location>
        <begin position="1"/>
        <end position="111"/>
    </location>
</feature>
<sequence length="111" mass="11428">MSLPQQTKATGYETGSVGSTQADCPSSLHTTRSHHRFGPNSVEETRGAPPTSGGSIPARFDTTEAAVAAYKVRTAAGHGEDKDARAGTQPNIDSATQNHIETPAGGSVEPP</sequence>
<feature type="compositionally biased region" description="Polar residues" evidence="1">
    <location>
        <begin position="16"/>
        <end position="30"/>
    </location>
</feature>
<comment type="caution">
    <text evidence="2">The sequence shown here is derived from an EMBL/GenBank/DDBJ whole genome shotgun (WGS) entry which is preliminary data.</text>
</comment>
<evidence type="ECO:0000256" key="1">
    <source>
        <dbReference type="SAM" id="MobiDB-lite"/>
    </source>
</evidence>
<dbReference type="EMBL" id="NAJN01001606">
    <property type="protein sequence ID" value="TKA62199.1"/>
    <property type="molecule type" value="Genomic_DNA"/>
</dbReference>
<organism evidence="2 3">
    <name type="scientific">Cryomyces minteri</name>
    <dbReference type="NCBI Taxonomy" id="331657"/>
    <lineage>
        <taxon>Eukaryota</taxon>
        <taxon>Fungi</taxon>
        <taxon>Dikarya</taxon>
        <taxon>Ascomycota</taxon>
        <taxon>Pezizomycotina</taxon>
        <taxon>Dothideomycetes</taxon>
        <taxon>Dothideomycetes incertae sedis</taxon>
        <taxon>Cryomyces</taxon>
    </lineage>
</organism>
<protein>
    <submittedName>
        <fullName evidence="2">Uncharacterized protein</fullName>
    </submittedName>
</protein>
<gene>
    <name evidence="2" type="ORF">B0A49_08973</name>
</gene>
<name>A0A4V5ND72_9PEZI</name>
<dbReference type="AlphaFoldDB" id="A0A4V5ND72"/>
<dbReference type="Proteomes" id="UP000308768">
    <property type="component" value="Unassembled WGS sequence"/>
</dbReference>
<accession>A0A4V5ND72</accession>
<evidence type="ECO:0000313" key="3">
    <source>
        <dbReference type="Proteomes" id="UP000308768"/>
    </source>
</evidence>
<feature type="compositionally biased region" description="Low complexity" evidence="1">
    <location>
        <begin position="65"/>
        <end position="76"/>
    </location>
</feature>
<evidence type="ECO:0000313" key="2">
    <source>
        <dbReference type="EMBL" id="TKA62199.1"/>
    </source>
</evidence>
<feature type="compositionally biased region" description="Polar residues" evidence="1">
    <location>
        <begin position="88"/>
        <end position="100"/>
    </location>
</feature>
<reference evidence="2 3" key="1">
    <citation type="submission" date="2017-03" db="EMBL/GenBank/DDBJ databases">
        <title>Genomes of endolithic fungi from Antarctica.</title>
        <authorList>
            <person name="Coleine C."/>
            <person name="Masonjones S."/>
            <person name="Stajich J.E."/>
        </authorList>
    </citation>
    <scope>NUCLEOTIDE SEQUENCE [LARGE SCALE GENOMIC DNA]</scope>
    <source>
        <strain evidence="2 3">CCFEE 5187</strain>
    </source>
</reference>